<protein>
    <submittedName>
        <fullName evidence="2">Antibiotic biosynthesis monooxygenase</fullName>
    </submittedName>
</protein>
<evidence type="ECO:0000259" key="1">
    <source>
        <dbReference type="Pfam" id="PF03992"/>
    </source>
</evidence>
<dbReference type="EMBL" id="JAFKCV010000004">
    <property type="protein sequence ID" value="MBN7825407.1"/>
    <property type="molecule type" value="Genomic_DNA"/>
</dbReference>
<dbReference type="Pfam" id="PF03992">
    <property type="entry name" value="ABM"/>
    <property type="match status" value="1"/>
</dbReference>
<organism evidence="2 3">
    <name type="scientific">Bowmanella dokdonensis</name>
    <dbReference type="NCBI Taxonomy" id="751969"/>
    <lineage>
        <taxon>Bacteria</taxon>
        <taxon>Pseudomonadati</taxon>
        <taxon>Pseudomonadota</taxon>
        <taxon>Gammaproteobacteria</taxon>
        <taxon>Alteromonadales</taxon>
        <taxon>Alteromonadaceae</taxon>
        <taxon>Bowmanella</taxon>
    </lineage>
</organism>
<dbReference type="InterPro" id="IPR011008">
    <property type="entry name" value="Dimeric_a/b-barrel"/>
</dbReference>
<evidence type="ECO:0000313" key="2">
    <source>
        <dbReference type="EMBL" id="MBN7825407.1"/>
    </source>
</evidence>
<dbReference type="AlphaFoldDB" id="A0A939IR92"/>
<evidence type="ECO:0000313" key="3">
    <source>
        <dbReference type="Proteomes" id="UP000664654"/>
    </source>
</evidence>
<proteinExistence type="predicted"/>
<dbReference type="Gene3D" id="3.30.70.100">
    <property type="match status" value="1"/>
</dbReference>
<accession>A0A939IR92</accession>
<dbReference type="SUPFAM" id="SSF54909">
    <property type="entry name" value="Dimeric alpha+beta barrel"/>
    <property type="match status" value="1"/>
</dbReference>
<gene>
    <name evidence="2" type="ORF">J0A66_09260</name>
</gene>
<feature type="domain" description="ABM" evidence="1">
    <location>
        <begin position="4"/>
        <end position="72"/>
    </location>
</feature>
<comment type="caution">
    <text evidence="2">The sequence shown here is derived from an EMBL/GenBank/DDBJ whole genome shotgun (WGS) entry which is preliminary data.</text>
</comment>
<sequence>MAGYTCIWEFEIKPGSEAEFLRHYNNGGSWVALFLQAQGFRETLLLQDRQSPLRYLTIDRWDSVEAYGAFRRQFAALYADLDALCENLTLTENCIGEFGDSL</sequence>
<name>A0A939IR92_9ALTE</name>
<keyword evidence="3" id="KW-1185">Reference proteome</keyword>
<keyword evidence="2" id="KW-0560">Oxidoreductase</keyword>
<dbReference type="Proteomes" id="UP000664654">
    <property type="component" value="Unassembled WGS sequence"/>
</dbReference>
<dbReference type="InterPro" id="IPR007138">
    <property type="entry name" value="ABM_dom"/>
</dbReference>
<dbReference type="RefSeq" id="WP_206573515.1">
    <property type="nucleotide sequence ID" value="NZ_JAFKCV010000004.1"/>
</dbReference>
<reference evidence="2" key="1">
    <citation type="submission" date="2021-03" db="EMBL/GenBank/DDBJ databases">
        <title>novel species isolated from a fishpond in China.</title>
        <authorList>
            <person name="Lu H."/>
            <person name="Cai Z."/>
        </authorList>
    </citation>
    <scope>NUCLEOTIDE SEQUENCE</scope>
    <source>
        <strain evidence="2">JCM 30855</strain>
    </source>
</reference>
<keyword evidence="2" id="KW-0503">Monooxygenase</keyword>
<dbReference type="GO" id="GO:0004497">
    <property type="term" value="F:monooxygenase activity"/>
    <property type="evidence" value="ECO:0007669"/>
    <property type="project" value="UniProtKB-KW"/>
</dbReference>